<reference evidence="1 2" key="1">
    <citation type="journal article" date="2022" name="Genome Biol. Evol.">
        <title>The Spruce Budworm Genome: Reconstructing the Evolutionary History of Antifreeze Proteins.</title>
        <authorList>
            <person name="Beliveau C."/>
            <person name="Gagne P."/>
            <person name="Picq S."/>
            <person name="Vernygora O."/>
            <person name="Keeling C.I."/>
            <person name="Pinkney K."/>
            <person name="Doucet D."/>
            <person name="Wen F."/>
            <person name="Johnston J.S."/>
            <person name="Maaroufi H."/>
            <person name="Boyle B."/>
            <person name="Laroche J."/>
            <person name="Dewar K."/>
            <person name="Juretic N."/>
            <person name="Blackburn G."/>
            <person name="Nisole A."/>
            <person name="Brunet B."/>
            <person name="Brandao M."/>
            <person name="Lumley L."/>
            <person name="Duan J."/>
            <person name="Quan G."/>
            <person name="Lucarotti C.J."/>
            <person name="Roe A.D."/>
            <person name="Sperling F.A.H."/>
            <person name="Levesque R.C."/>
            <person name="Cusson M."/>
        </authorList>
    </citation>
    <scope>NUCLEOTIDE SEQUENCE [LARGE SCALE GENOMIC DNA]</scope>
    <source>
        <strain evidence="1">Glfc:IPQL:Cfum</strain>
    </source>
</reference>
<dbReference type="EMBL" id="CM046122">
    <property type="protein sequence ID" value="KAI8423717.1"/>
    <property type="molecule type" value="Genomic_DNA"/>
</dbReference>
<name>A0ACC0JHX5_CHOFU</name>
<proteinExistence type="predicted"/>
<protein>
    <submittedName>
        <fullName evidence="1">Uncharacterized protein</fullName>
    </submittedName>
</protein>
<accession>A0ACC0JHX5</accession>
<keyword evidence="2" id="KW-1185">Reference proteome</keyword>
<evidence type="ECO:0000313" key="2">
    <source>
        <dbReference type="Proteomes" id="UP001064048"/>
    </source>
</evidence>
<organism evidence="1 2">
    <name type="scientific">Choristoneura fumiferana</name>
    <name type="common">Spruce budworm moth</name>
    <name type="synonym">Archips fumiferana</name>
    <dbReference type="NCBI Taxonomy" id="7141"/>
    <lineage>
        <taxon>Eukaryota</taxon>
        <taxon>Metazoa</taxon>
        <taxon>Ecdysozoa</taxon>
        <taxon>Arthropoda</taxon>
        <taxon>Hexapoda</taxon>
        <taxon>Insecta</taxon>
        <taxon>Pterygota</taxon>
        <taxon>Neoptera</taxon>
        <taxon>Endopterygota</taxon>
        <taxon>Lepidoptera</taxon>
        <taxon>Glossata</taxon>
        <taxon>Ditrysia</taxon>
        <taxon>Tortricoidea</taxon>
        <taxon>Tortricidae</taxon>
        <taxon>Tortricinae</taxon>
        <taxon>Choristoneura</taxon>
    </lineage>
</organism>
<gene>
    <name evidence="1" type="ORF">MSG28_012748</name>
</gene>
<comment type="caution">
    <text evidence="1">The sequence shown here is derived from an EMBL/GenBank/DDBJ whole genome shotgun (WGS) entry which is preliminary data.</text>
</comment>
<dbReference type="Proteomes" id="UP001064048">
    <property type="component" value="Chromosome 22"/>
</dbReference>
<sequence length="661" mass="74051">MAEKILNFFKKKKLETKFKLAGPGHRLSEATITSQSSSGSRNESVSKRSGLSAESKVAAEAALARVQEKRGIIQALILLMLLYRKELENEKAAVSGPQVSGNDQAASSRQAIQPESSESKEKTEDYGLPKNWAAAGVFFKCPMISNDVLTRDEWKQNIKKFLYEQLEEERGLTACLIIQSCNKNKEKVDTCVETLCKYLENIVTYPEEDKYQKIRMSNRAFSDRVQPIEGAMELLTAAGFTQQTLPNPEGADEEYLVFNKDNVPSVESLVNLIEALRSAEPIQLELDRNLQVLLPSQAAVKMQLPPAFYAMTMEDIKREQQLRVLERGVHPAQMDHPARRESTRFGHIANAEDLECLPEDTLKIYTDGSKIEGKVGAAATFFKNGVEMHRIGMGLARYCTVYQAEMLGILGALARTKQRKEEGPITILSDSRASLETICNPNSVNPMAREIQKLLEDRKADGLQTGLFWIKAHIGIPGNERADELARDAALKWKRSPVYDKVPLSYVKRTIRSASIDEWQRRYGEAETGAVTRLFFADVRVARKIIGKINMTNAKAQLFTGHGGVRQYLHRFGLTASPHCVCDDETEETVPHILLACPRFGRDRYACEQAMQRAMPREGELSDLMSGDDRSRRLMLNFALRALVAAARSNGAKIPDDEPDF</sequence>
<evidence type="ECO:0000313" key="1">
    <source>
        <dbReference type="EMBL" id="KAI8423717.1"/>
    </source>
</evidence>